<dbReference type="EMBL" id="CAJVQC010037166">
    <property type="protein sequence ID" value="CAG8763087.1"/>
    <property type="molecule type" value="Genomic_DNA"/>
</dbReference>
<name>A0ACA9QRQ6_9GLOM</name>
<feature type="non-terminal residue" evidence="1">
    <location>
        <position position="1"/>
    </location>
</feature>
<comment type="caution">
    <text evidence="1">The sequence shown here is derived from an EMBL/GenBank/DDBJ whole genome shotgun (WGS) entry which is preliminary data.</text>
</comment>
<reference evidence="1" key="1">
    <citation type="submission" date="2021-06" db="EMBL/GenBank/DDBJ databases">
        <authorList>
            <person name="Kallberg Y."/>
            <person name="Tangrot J."/>
            <person name="Rosling A."/>
        </authorList>
    </citation>
    <scope>NUCLEOTIDE SEQUENCE</scope>
    <source>
        <strain evidence="1">MA461A</strain>
    </source>
</reference>
<feature type="non-terminal residue" evidence="1">
    <location>
        <position position="157"/>
    </location>
</feature>
<gene>
    <name evidence="1" type="ORF">RPERSI_LOCUS15464</name>
</gene>
<evidence type="ECO:0000313" key="2">
    <source>
        <dbReference type="Proteomes" id="UP000789920"/>
    </source>
</evidence>
<dbReference type="Proteomes" id="UP000789920">
    <property type="component" value="Unassembled WGS sequence"/>
</dbReference>
<sequence length="157" mass="18333">YFSKIKADFIPHLEENNIKELTTWSQLEYTTRESWILDIVEEYLKQKLIDRADNFKQRNKKTNLQVESNIQVASNDDLEILSQINETEKYNHTNKENISRSKQLTASNSNFSSFIKHTSGNNMTNYKYVDSTSNIESDAISSSDEEINKNVFSQSYQ</sequence>
<accession>A0ACA9QRQ6</accession>
<evidence type="ECO:0000313" key="1">
    <source>
        <dbReference type="EMBL" id="CAG8763087.1"/>
    </source>
</evidence>
<keyword evidence="2" id="KW-1185">Reference proteome</keyword>
<proteinExistence type="predicted"/>
<protein>
    <submittedName>
        <fullName evidence="1">18797_t:CDS:1</fullName>
    </submittedName>
</protein>
<organism evidence="1 2">
    <name type="scientific">Racocetra persica</name>
    <dbReference type="NCBI Taxonomy" id="160502"/>
    <lineage>
        <taxon>Eukaryota</taxon>
        <taxon>Fungi</taxon>
        <taxon>Fungi incertae sedis</taxon>
        <taxon>Mucoromycota</taxon>
        <taxon>Glomeromycotina</taxon>
        <taxon>Glomeromycetes</taxon>
        <taxon>Diversisporales</taxon>
        <taxon>Gigasporaceae</taxon>
        <taxon>Racocetra</taxon>
    </lineage>
</organism>